<keyword evidence="3" id="KW-1185">Reference proteome</keyword>
<evidence type="ECO:0000313" key="3">
    <source>
        <dbReference type="Proteomes" id="UP001171945"/>
    </source>
</evidence>
<accession>A0ABT7VS82</accession>
<dbReference type="Pfam" id="PF13191">
    <property type="entry name" value="AAA_16"/>
    <property type="match status" value="1"/>
</dbReference>
<gene>
    <name evidence="2" type="ORF">QUF54_04200</name>
</gene>
<dbReference type="Proteomes" id="UP001171945">
    <property type="component" value="Unassembled WGS sequence"/>
</dbReference>
<protein>
    <submittedName>
        <fullName evidence="2">ATP-binding protein</fullName>
    </submittedName>
</protein>
<dbReference type="EMBL" id="JAUCGM010000190">
    <property type="protein sequence ID" value="MDM8562536.1"/>
    <property type="molecule type" value="Genomic_DNA"/>
</dbReference>
<proteinExistence type="predicted"/>
<dbReference type="Gene3D" id="3.40.50.300">
    <property type="entry name" value="P-loop containing nucleotide triphosphate hydrolases"/>
    <property type="match status" value="1"/>
</dbReference>
<feature type="domain" description="Orc1-like AAA ATPase" evidence="1">
    <location>
        <begin position="45"/>
        <end position="173"/>
    </location>
</feature>
<keyword evidence="2" id="KW-0547">Nucleotide-binding</keyword>
<dbReference type="InterPro" id="IPR027417">
    <property type="entry name" value="P-loop_NTPase"/>
</dbReference>
<organism evidence="2 3">
    <name type="scientific">Candidatus Marithioploca araucensis</name>
    <dbReference type="NCBI Taxonomy" id="70273"/>
    <lineage>
        <taxon>Bacteria</taxon>
        <taxon>Pseudomonadati</taxon>
        <taxon>Pseudomonadota</taxon>
        <taxon>Gammaproteobacteria</taxon>
        <taxon>Thiotrichales</taxon>
        <taxon>Thiotrichaceae</taxon>
        <taxon>Candidatus Marithioploca</taxon>
    </lineage>
</organism>
<reference evidence="2" key="1">
    <citation type="submission" date="2023-06" db="EMBL/GenBank/DDBJ databases">
        <title>Uncultivated large filamentous bacteria from sulfidic sediments reveal new species and different genomic features in energy metabolism and defense.</title>
        <authorList>
            <person name="Fonseca A."/>
        </authorList>
    </citation>
    <scope>NUCLEOTIDE SEQUENCE</scope>
    <source>
        <strain evidence="2">HSG4</strain>
    </source>
</reference>
<sequence length="424" mass="48454">MVGNKKTLPTLHGFLIKKVVWWATKRRCPPYMAVLGAEEQIKSHGNHIVYGRRGAGKSSLLAFFMHSLRKEKKPYAWVAMQTYSGREDIQVVTDVLMEIVEQLQKYNIASAELGNVRLKLELLADEADDKIVEKQLNRLRPKIRKALALIAEKHGSLFIFIDDVHLIKEQPVFLNHLYAICRDNRIFLKISGIEQFVKTYDPFLRQGLEKPHDAQEIRLDYNLTLPNKSKNHIKSILDAHAIYCALPDISYLCGKGVLDRLVWVAAGVPRDALYIFSKAISRSVMKDEKKVSISSIHAAASEMVEGKLKDMQQDIFGDSDEVKAILEKIRSFCIDEKRKNAFLVEIKNENTVFVQIQQLIALRLLHVIHEGITPRKAGRRFIALMLDYGFYVGIRAARSVDLFQKEPKALTSHELRKLPIFPLS</sequence>
<name>A0ABT7VS82_9GAMM</name>
<dbReference type="InterPro" id="IPR041664">
    <property type="entry name" value="AAA_16"/>
</dbReference>
<dbReference type="GO" id="GO:0005524">
    <property type="term" value="F:ATP binding"/>
    <property type="evidence" value="ECO:0007669"/>
    <property type="project" value="UniProtKB-KW"/>
</dbReference>
<evidence type="ECO:0000313" key="2">
    <source>
        <dbReference type="EMBL" id="MDM8562536.1"/>
    </source>
</evidence>
<keyword evidence="2" id="KW-0067">ATP-binding</keyword>
<comment type="caution">
    <text evidence="2">The sequence shown here is derived from an EMBL/GenBank/DDBJ whole genome shotgun (WGS) entry which is preliminary data.</text>
</comment>
<dbReference type="SUPFAM" id="SSF52540">
    <property type="entry name" value="P-loop containing nucleoside triphosphate hydrolases"/>
    <property type="match status" value="1"/>
</dbReference>
<evidence type="ECO:0000259" key="1">
    <source>
        <dbReference type="Pfam" id="PF13191"/>
    </source>
</evidence>